<dbReference type="PANTHER" id="PTHR43539">
    <property type="entry name" value="FLAVIN-BINDING MONOOXYGENASE-LIKE PROTEIN (AFU_ORTHOLOGUE AFUA_4G09220)"/>
    <property type="match status" value="1"/>
</dbReference>
<proteinExistence type="predicted"/>
<keyword evidence="3" id="KW-1185">Reference proteome</keyword>
<gene>
    <name evidence="2" type="ORF">ACFFGX_16750</name>
</gene>
<dbReference type="InterPro" id="IPR036188">
    <property type="entry name" value="FAD/NAD-bd_sf"/>
</dbReference>
<dbReference type="SUPFAM" id="SSF51905">
    <property type="entry name" value="FAD/NAD(P)-binding domain"/>
    <property type="match status" value="2"/>
</dbReference>
<evidence type="ECO:0000256" key="1">
    <source>
        <dbReference type="ARBA" id="ARBA00023002"/>
    </source>
</evidence>
<dbReference type="EMBL" id="JBHLSS010000105">
    <property type="protein sequence ID" value="MFC0711130.1"/>
    <property type="molecule type" value="Genomic_DNA"/>
</dbReference>
<organism evidence="2 3">
    <name type="scientific">Azorhizophilus paspali</name>
    <name type="common">Azotobacter paspali</name>
    <dbReference type="NCBI Taxonomy" id="69963"/>
    <lineage>
        <taxon>Bacteria</taxon>
        <taxon>Pseudomonadati</taxon>
        <taxon>Pseudomonadota</taxon>
        <taxon>Gammaproteobacteria</taxon>
        <taxon>Pseudomonadales</taxon>
        <taxon>Pseudomonadaceae</taxon>
        <taxon>Azorhizophilus</taxon>
    </lineage>
</organism>
<dbReference type="PANTHER" id="PTHR43539:SF78">
    <property type="entry name" value="FLAVIN-CONTAINING MONOOXYGENASE"/>
    <property type="match status" value="1"/>
</dbReference>
<evidence type="ECO:0000313" key="2">
    <source>
        <dbReference type="EMBL" id="MFC0711130.1"/>
    </source>
</evidence>
<sequence length="417" mass="46348">MSGHFDTLIVGGGQGGLSTSYYLTRQKRSHLVLERGDIPAPVWRDDRWDSFTLVTPNWDFRLPGASYAGDDPDGFMPREEIVRTFADYVQRHRLPVKYDTEVTEVCADPVGFRVSTRDGDCYTARNVVVATGLFQFPRRHAMAARLVPSIRQIHSGAYRNPAALEPGAVLVVGSSQSGCQIADELNRAGRTVYLCVGRHDRAPRRYRGKDIFEWMRLSGLADQTADSLPSPKLRFTPNPIMAGRHEGGSLNVHRLARNGVRLLGTLQDIDGACLSIAPDLHDNLVGTDQREAELLGKIDMLVSMRKLDLPEEKPERLEDGYAAPLLERLELDEAGVTSVIWATGYGFSFELVRFPVFDEDGYPLQQRGATAQPGLYFVGLPWLYNKRSGLLSGVAEDAAHIAEHIEARDNGKGWSRE</sequence>
<evidence type="ECO:0000313" key="3">
    <source>
        <dbReference type="Proteomes" id="UP001589891"/>
    </source>
</evidence>
<reference evidence="2 3" key="1">
    <citation type="submission" date="2024-09" db="EMBL/GenBank/DDBJ databases">
        <authorList>
            <person name="Sun Q."/>
            <person name="Mori K."/>
        </authorList>
    </citation>
    <scope>NUCLEOTIDE SEQUENCE [LARGE SCALE GENOMIC DNA]</scope>
    <source>
        <strain evidence="2 3">NCAIM B.01794</strain>
    </source>
</reference>
<dbReference type="PRINTS" id="PR00469">
    <property type="entry name" value="PNDRDTASEII"/>
</dbReference>
<comment type="caution">
    <text evidence="2">The sequence shown here is derived from an EMBL/GenBank/DDBJ whole genome shotgun (WGS) entry which is preliminary data.</text>
</comment>
<accession>A0ABV6SS20</accession>
<keyword evidence="1" id="KW-0560">Oxidoreductase</keyword>
<dbReference type="InterPro" id="IPR050982">
    <property type="entry name" value="Auxin_biosynth/cation_transpt"/>
</dbReference>
<name>A0ABV6SS20_AZOPA</name>
<protein>
    <submittedName>
        <fullName evidence="2">NAD(P)-binding domain-containing protein</fullName>
    </submittedName>
</protein>
<dbReference type="Proteomes" id="UP001589891">
    <property type="component" value="Unassembled WGS sequence"/>
</dbReference>
<dbReference type="Pfam" id="PF13738">
    <property type="entry name" value="Pyr_redox_3"/>
    <property type="match status" value="1"/>
</dbReference>
<dbReference type="RefSeq" id="WP_376947870.1">
    <property type="nucleotide sequence ID" value="NZ_CP171449.1"/>
</dbReference>
<dbReference type="Gene3D" id="3.50.50.60">
    <property type="entry name" value="FAD/NAD(P)-binding domain"/>
    <property type="match status" value="2"/>
</dbReference>